<protein>
    <submittedName>
        <fullName evidence="9">Uncharacterized protein</fullName>
    </submittedName>
</protein>
<reference evidence="9 10" key="1">
    <citation type="submission" date="2013-12" db="EMBL/GenBank/DDBJ databases">
        <authorList>
            <person name="Brown-Elliot B."/>
            <person name="Wallace R."/>
            <person name="Lenaerts A."/>
            <person name="Ordway D."/>
            <person name="DeGroote M.A."/>
            <person name="Parker T."/>
            <person name="Sizemore C."/>
            <person name="Tallon L.J."/>
            <person name="Sadzewicz L.K."/>
            <person name="Sengamalay N."/>
            <person name="Fraser C.M."/>
            <person name="Hine E."/>
            <person name="Shefchek K.A."/>
            <person name="Das S.P."/>
            <person name="Tettelin H."/>
        </authorList>
    </citation>
    <scope>NUCLEOTIDE SEQUENCE [LARGE SCALE GENOMIC DNA]</scope>
    <source>
        <strain evidence="9 10">662</strain>
    </source>
</reference>
<evidence type="ECO:0000313" key="10">
    <source>
        <dbReference type="Proteomes" id="UP000020561"/>
    </source>
</evidence>
<keyword evidence="8" id="KW-0460">Magnesium</keyword>
<dbReference type="GO" id="GO:0005524">
    <property type="term" value="F:ATP binding"/>
    <property type="evidence" value="ECO:0007669"/>
    <property type="project" value="UniProtKB-KW"/>
</dbReference>
<comment type="caution">
    <text evidence="9">The sequence shown here is derived from an EMBL/GenBank/DDBJ whole genome shotgun (WGS) entry which is preliminary data.</text>
</comment>
<keyword evidence="4" id="KW-0548">Nucleotidyltransferase</keyword>
<evidence type="ECO:0000256" key="7">
    <source>
        <dbReference type="ARBA" id="ARBA00022840"/>
    </source>
</evidence>
<comment type="similarity">
    <text evidence="2">Belongs to the SELO family.</text>
</comment>
<evidence type="ECO:0000313" key="9">
    <source>
        <dbReference type="EMBL" id="ETZ96494.1"/>
    </source>
</evidence>
<evidence type="ECO:0000256" key="5">
    <source>
        <dbReference type="ARBA" id="ARBA00022723"/>
    </source>
</evidence>
<dbReference type="EMBL" id="JAOA01000045">
    <property type="protein sequence ID" value="ETZ96494.1"/>
    <property type="molecule type" value="Genomic_DNA"/>
</dbReference>
<sequence length="110" mass="11442">MLNEPLSTQLDLDATWLRSPDGVRFLVGTLLPDGAAPVAQAYAGHQFGGYVPRLGDGGRCCWASSAAADGRLRDIHLKGSGPSRSHAAATAGRSWARCCANTSSASRCTP</sequence>
<evidence type="ECO:0000256" key="1">
    <source>
        <dbReference type="ARBA" id="ARBA00001946"/>
    </source>
</evidence>
<dbReference type="Proteomes" id="UP000020561">
    <property type="component" value="Unassembled WGS sequence"/>
</dbReference>
<dbReference type="InterPro" id="IPR003846">
    <property type="entry name" value="SelO"/>
</dbReference>
<dbReference type="PANTHER" id="PTHR32057:SF14">
    <property type="entry name" value="PROTEIN ADENYLYLTRANSFERASE SELO, MITOCHONDRIAL"/>
    <property type="match status" value="1"/>
</dbReference>
<evidence type="ECO:0000256" key="3">
    <source>
        <dbReference type="ARBA" id="ARBA00022679"/>
    </source>
</evidence>
<dbReference type="GO" id="GO:0046872">
    <property type="term" value="F:metal ion binding"/>
    <property type="evidence" value="ECO:0007669"/>
    <property type="project" value="UniProtKB-KW"/>
</dbReference>
<dbReference type="GO" id="GO:0070733">
    <property type="term" value="F:AMPylase activity"/>
    <property type="evidence" value="ECO:0007669"/>
    <property type="project" value="TreeGrafter"/>
</dbReference>
<organism evidence="9 10">
    <name type="scientific">Mycobacterium kansasii 662</name>
    <dbReference type="NCBI Taxonomy" id="1299326"/>
    <lineage>
        <taxon>Bacteria</taxon>
        <taxon>Bacillati</taxon>
        <taxon>Actinomycetota</taxon>
        <taxon>Actinomycetes</taxon>
        <taxon>Mycobacteriales</taxon>
        <taxon>Mycobacteriaceae</taxon>
        <taxon>Mycobacterium</taxon>
    </lineage>
</organism>
<comment type="cofactor">
    <cofactor evidence="1">
        <name>Mg(2+)</name>
        <dbReference type="ChEBI" id="CHEBI:18420"/>
    </cofactor>
</comment>
<evidence type="ECO:0000256" key="6">
    <source>
        <dbReference type="ARBA" id="ARBA00022741"/>
    </source>
</evidence>
<dbReference type="PANTHER" id="PTHR32057">
    <property type="entry name" value="PROTEIN ADENYLYLTRANSFERASE SELO, MITOCHONDRIAL"/>
    <property type="match status" value="1"/>
</dbReference>
<gene>
    <name evidence="9" type="ORF">I545_6971</name>
</gene>
<keyword evidence="7" id="KW-0067">ATP-binding</keyword>
<keyword evidence="6" id="KW-0547">Nucleotide-binding</keyword>
<evidence type="ECO:0000256" key="2">
    <source>
        <dbReference type="ARBA" id="ARBA00009747"/>
    </source>
</evidence>
<proteinExistence type="inferred from homology"/>
<accession>X7XQM9</accession>
<dbReference type="PATRIC" id="fig|1299326.3.peg.6689"/>
<evidence type="ECO:0000256" key="4">
    <source>
        <dbReference type="ARBA" id="ARBA00022695"/>
    </source>
</evidence>
<keyword evidence="3" id="KW-0808">Transferase</keyword>
<dbReference type="Pfam" id="PF02696">
    <property type="entry name" value="SelO"/>
    <property type="match status" value="1"/>
</dbReference>
<dbReference type="AlphaFoldDB" id="X7XQM9"/>
<keyword evidence="5" id="KW-0479">Metal-binding</keyword>
<name>X7XQM9_MYCKA</name>
<evidence type="ECO:0000256" key="8">
    <source>
        <dbReference type="ARBA" id="ARBA00022842"/>
    </source>
</evidence>